<evidence type="ECO:0000256" key="3">
    <source>
        <dbReference type="ARBA" id="ARBA00022927"/>
    </source>
</evidence>
<dbReference type="InterPro" id="IPR032682">
    <property type="entry name" value="Cnd1_C"/>
</dbReference>
<keyword evidence="3" id="KW-0653">Protein transport</keyword>
<evidence type="ECO:0000313" key="6">
    <source>
        <dbReference type="EMBL" id="KAF6324900.1"/>
    </source>
</evidence>
<dbReference type="Pfam" id="PF12717">
    <property type="entry name" value="Cnd1"/>
    <property type="match status" value="1"/>
</dbReference>
<gene>
    <name evidence="6" type="ORF">mMyoMyo1_008351</name>
</gene>
<keyword evidence="7" id="KW-1185">Reference proteome</keyword>
<feature type="domain" description="Condensin complex subunit 1 C-terminal" evidence="5">
    <location>
        <begin position="19"/>
        <end position="157"/>
    </location>
</feature>
<dbReference type="PANTHER" id="PTHR11134">
    <property type="entry name" value="ADAPTOR COMPLEX SUBUNIT BETA FAMILY MEMBER"/>
    <property type="match status" value="1"/>
</dbReference>
<evidence type="ECO:0000256" key="1">
    <source>
        <dbReference type="ARBA" id="ARBA00004308"/>
    </source>
</evidence>
<sequence>MAVNSFAKNCDYPNPQILALAVSTMECIQVDKMTEYLHEPLPKCLKDEEPHVRKTAAICMAKVYDINAQMMEDQGFLNSLCDLIADSNLMVVANAVAVLSEISDSHLNSNLLDLNPQNINKLLTSLNECTEQGQIFILDFLSNYSPRDDQKTQSICE</sequence>
<evidence type="ECO:0000256" key="4">
    <source>
        <dbReference type="ARBA" id="ARBA00023136"/>
    </source>
</evidence>
<dbReference type="VEuPathDB" id="HostDB:GeneID_118671325"/>
<proteinExistence type="predicted"/>
<evidence type="ECO:0000313" key="7">
    <source>
        <dbReference type="Proteomes" id="UP000527355"/>
    </source>
</evidence>
<accession>A0A7J7VIR7</accession>
<name>A0A7J7VIR7_MYOMY</name>
<dbReference type="GO" id="GO:0012505">
    <property type="term" value="C:endomembrane system"/>
    <property type="evidence" value="ECO:0007669"/>
    <property type="project" value="UniProtKB-SubCell"/>
</dbReference>
<comment type="subcellular location">
    <subcellularLocation>
        <location evidence="1">Endomembrane system</location>
    </subcellularLocation>
</comment>
<dbReference type="SUPFAM" id="SSF48371">
    <property type="entry name" value="ARM repeat"/>
    <property type="match status" value="1"/>
</dbReference>
<keyword evidence="2" id="KW-0813">Transport</keyword>
<dbReference type="GO" id="GO:0016192">
    <property type="term" value="P:vesicle-mediated transport"/>
    <property type="evidence" value="ECO:0007669"/>
    <property type="project" value="InterPro"/>
</dbReference>
<dbReference type="InterPro" id="IPR011989">
    <property type="entry name" value="ARM-like"/>
</dbReference>
<keyword evidence="4" id="KW-0472">Membrane</keyword>
<organism evidence="6 7">
    <name type="scientific">Myotis myotis</name>
    <name type="common">Greater mouse-eared bat</name>
    <name type="synonym">Vespertilio myotis</name>
    <dbReference type="NCBI Taxonomy" id="51298"/>
    <lineage>
        <taxon>Eukaryota</taxon>
        <taxon>Metazoa</taxon>
        <taxon>Chordata</taxon>
        <taxon>Craniata</taxon>
        <taxon>Vertebrata</taxon>
        <taxon>Euteleostomi</taxon>
        <taxon>Mammalia</taxon>
        <taxon>Eutheria</taxon>
        <taxon>Laurasiatheria</taxon>
        <taxon>Chiroptera</taxon>
        <taxon>Yangochiroptera</taxon>
        <taxon>Vespertilionidae</taxon>
        <taxon>Myotis</taxon>
    </lineage>
</organism>
<dbReference type="InterPro" id="IPR026739">
    <property type="entry name" value="AP_beta"/>
</dbReference>
<dbReference type="InterPro" id="IPR016024">
    <property type="entry name" value="ARM-type_fold"/>
</dbReference>
<protein>
    <recommendedName>
        <fullName evidence="5">Condensin complex subunit 1 C-terminal domain-containing protein</fullName>
    </recommendedName>
</protein>
<dbReference type="AlphaFoldDB" id="A0A7J7VIR7"/>
<dbReference type="GO" id="GO:0015031">
    <property type="term" value="P:protein transport"/>
    <property type="evidence" value="ECO:0007669"/>
    <property type="project" value="UniProtKB-KW"/>
</dbReference>
<evidence type="ECO:0000256" key="2">
    <source>
        <dbReference type="ARBA" id="ARBA00022448"/>
    </source>
</evidence>
<dbReference type="EMBL" id="JABWUV010000010">
    <property type="protein sequence ID" value="KAF6324900.1"/>
    <property type="molecule type" value="Genomic_DNA"/>
</dbReference>
<dbReference type="Proteomes" id="UP000527355">
    <property type="component" value="Unassembled WGS sequence"/>
</dbReference>
<comment type="caution">
    <text evidence="6">The sequence shown here is derived from an EMBL/GenBank/DDBJ whole genome shotgun (WGS) entry which is preliminary data.</text>
</comment>
<evidence type="ECO:0000259" key="5">
    <source>
        <dbReference type="Pfam" id="PF12717"/>
    </source>
</evidence>
<reference evidence="6 7" key="1">
    <citation type="journal article" date="2020" name="Nature">
        <title>Six reference-quality genomes reveal evolution of bat adaptations.</title>
        <authorList>
            <person name="Jebb D."/>
            <person name="Huang Z."/>
            <person name="Pippel M."/>
            <person name="Hughes G.M."/>
            <person name="Lavrichenko K."/>
            <person name="Devanna P."/>
            <person name="Winkler S."/>
            <person name="Jermiin L.S."/>
            <person name="Skirmuntt E.C."/>
            <person name="Katzourakis A."/>
            <person name="Burkitt-Gray L."/>
            <person name="Ray D.A."/>
            <person name="Sullivan K.A.M."/>
            <person name="Roscito J.G."/>
            <person name="Kirilenko B.M."/>
            <person name="Davalos L.M."/>
            <person name="Corthals A.P."/>
            <person name="Power M.L."/>
            <person name="Jones G."/>
            <person name="Ransome R.D."/>
            <person name="Dechmann D.K.N."/>
            <person name="Locatelli A.G."/>
            <person name="Puechmaille S.J."/>
            <person name="Fedrigo O."/>
            <person name="Jarvis E.D."/>
            <person name="Hiller M."/>
            <person name="Vernes S.C."/>
            <person name="Myers E.W."/>
            <person name="Teeling E.C."/>
        </authorList>
    </citation>
    <scope>NUCLEOTIDE SEQUENCE [LARGE SCALE GENOMIC DNA]</scope>
    <source>
        <strain evidence="6">MMyoMyo1</strain>
        <tissue evidence="6">Flight muscle</tissue>
    </source>
</reference>
<dbReference type="Gene3D" id="1.25.10.10">
    <property type="entry name" value="Leucine-rich Repeat Variant"/>
    <property type="match status" value="1"/>
</dbReference>